<dbReference type="InterPro" id="IPR000225">
    <property type="entry name" value="Armadillo"/>
</dbReference>
<evidence type="ECO:0000313" key="5">
    <source>
        <dbReference type="RefSeq" id="XP_027099904.2"/>
    </source>
</evidence>
<keyword evidence="4" id="KW-1185">Reference proteome</keyword>
<accession>A0A6P6VA90</accession>
<feature type="repeat" description="ARM" evidence="3">
    <location>
        <begin position="222"/>
        <end position="264"/>
    </location>
</feature>
<dbReference type="InterPro" id="IPR011989">
    <property type="entry name" value="ARM-like"/>
</dbReference>
<dbReference type="PROSITE" id="PS50176">
    <property type="entry name" value="ARM_REPEAT"/>
    <property type="match status" value="3"/>
</dbReference>
<dbReference type="PROSITE" id="PS50077">
    <property type="entry name" value="HEAT_REPEAT"/>
    <property type="match status" value="1"/>
</dbReference>
<dbReference type="InterPro" id="IPR016024">
    <property type="entry name" value="ARM-type_fold"/>
</dbReference>
<organism evidence="4 5">
    <name type="scientific">Coffea arabica</name>
    <name type="common">Arabian coffee</name>
    <dbReference type="NCBI Taxonomy" id="13443"/>
    <lineage>
        <taxon>Eukaryota</taxon>
        <taxon>Viridiplantae</taxon>
        <taxon>Streptophyta</taxon>
        <taxon>Embryophyta</taxon>
        <taxon>Tracheophyta</taxon>
        <taxon>Spermatophyta</taxon>
        <taxon>Magnoliopsida</taxon>
        <taxon>eudicotyledons</taxon>
        <taxon>Gunneridae</taxon>
        <taxon>Pentapetalae</taxon>
        <taxon>asterids</taxon>
        <taxon>lamiids</taxon>
        <taxon>Gentianales</taxon>
        <taxon>Rubiaceae</taxon>
        <taxon>Ixoroideae</taxon>
        <taxon>Gardenieae complex</taxon>
        <taxon>Bertiereae - Coffeeae clade</taxon>
        <taxon>Coffeeae</taxon>
        <taxon>Coffea</taxon>
    </lineage>
</organism>
<dbReference type="SMART" id="SM00185">
    <property type="entry name" value="ARM"/>
    <property type="match status" value="8"/>
</dbReference>
<dbReference type="Gene3D" id="1.25.10.10">
    <property type="entry name" value="Leucine-rich Repeat Variant"/>
    <property type="match status" value="3"/>
</dbReference>
<dbReference type="SUPFAM" id="SSF48371">
    <property type="entry name" value="ARM repeat"/>
    <property type="match status" value="2"/>
</dbReference>
<evidence type="ECO:0000256" key="1">
    <source>
        <dbReference type="ARBA" id="ARBA00022737"/>
    </source>
</evidence>
<evidence type="ECO:0000256" key="2">
    <source>
        <dbReference type="PROSITE-ProRule" id="PRU00103"/>
    </source>
</evidence>
<keyword evidence="1" id="KW-0677">Repeat</keyword>
<feature type="repeat" description="ARM" evidence="3">
    <location>
        <begin position="780"/>
        <end position="822"/>
    </location>
</feature>
<dbReference type="AlphaFoldDB" id="A0A6P6VA90"/>
<evidence type="ECO:0000256" key="3">
    <source>
        <dbReference type="PROSITE-ProRule" id="PRU00259"/>
    </source>
</evidence>
<reference evidence="4" key="1">
    <citation type="journal article" date="2025" name="Foods">
        <title>Unveiling the Microbial Signatures of Arabica Coffee Cherries: Insights into Ripeness Specific Diversity, Functional Traits, and Implications for Quality and Safety.</title>
        <authorList>
            <consortium name="RefSeq"/>
            <person name="Tenea G.N."/>
            <person name="Cifuentes V."/>
            <person name="Reyes P."/>
            <person name="Cevallos-Vallejos M."/>
        </authorList>
    </citation>
    <scope>NUCLEOTIDE SEQUENCE [LARGE SCALE GENOMIC DNA]</scope>
</reference>
<sequence length="849" mass="93646">MALIISTQIQLKPSNPLQNQILHPQVGFVTVRTKKTNCFSSDNVNHYRFKLRIGYKDSIFRTRVSDDSGAIPFQPSSSADVDARGRSSSGSSDGYVALFVRMLGLDNDPLDREQAVVALWKYSLGGKKCIDNVMQFHGAVNLTVNLLKSDSDSACEAAAGILRTISSINVYRNTVAESGAVEEITSMLRRTSLSSNVKEQGLCTLWNLSVDENIRVKIANSELLPLLIKFLEDEDVQVKEAAGGVLSNLALSNSNHKIMVEIGVIPKLANLLKSNEEGYKVIRKEARNALLEFAKDDYYRILLLDEGLVLVPLIGAAAYKSFKPALYSWPSLPDGTKLEQGSTAPSRYGASELLIGLNIEDQKLDEAKKNAIVGRTQQQFLARIGAIEMEDENKSDSKSSSSWRFTLLPWVDGVARLVLILGLDDESAIARAADSIADSSVNEHIRLSFKEAGAINHLSQLLNHPNETVRLPVIRALERLSISNDVCQIIEREGVVYPLINSLMQFETSGSSTEMILNILNRILDPDKEMKSKFYDGPVNASKKGWNATRNSQSPGYLNEMAESKSTSSVQTMYVRDFVNSAFLARIIEILKTSSPNLQKKAASILEFVIVDDACVEMVISVDVASGLVCVFQQRLSDIEADTDVQRPELLALQVEEAGQAISAASRLFTRLLDSEHFRSTIDTQHFMHLLRKILISEIPICYKDWVASCLVKLSSFSGPNLDFENPVNMEVTLYETIPRLIEQIKTSSSPELQEAAVIELNRIISEGVVDSTRAVAAQGGIFPLVKLIEEGSNRAMEAGLSILYNLSMDSENHAAITSAGAVPILRRIVLSQKPQWTRALHLLRTLPT</sequence>
<dbReference type="OrthoDB" id="409644at2759"/>
<feature type="repeat" description="HEAT" evidence="2">
    <location>
        <begin position="223"/>
        <end position="261"/>
    </location>
</feature>
<name>A0A6P6VA90_COFAR</name>
<evidence type="ECO:0000313" key="4">
    <source>
        <dbReference type="Proteomes" id="UP001652660"/>
    </source>
</evidence>
<dbReference type="Pfam" id="PF00514">
    <property type="entry name" value="Arm"/>
    <property type="match status" value="1"/>
</dbReference>
<protein>
    <submittedName>
        <fullName evidence="5">Uncharacterized protein</fullName>
    </submittedName>
</protein>
<dbReference type="InterPro" id="IPR021133">
    <property type="entry name" value="HEAT_type_2"/>
</dbReference>
<reference evidence="5" key="2">
    <citation type="submission" date="2025-08" db="UniProtKB">
        <authorList>
            <consortium name="RefSeq"/>
        </authorList>
    </citation>
    <scope>IDENTIFICATION</scope>
    <source>
        <tissue evidence="5">Leaves</tissue>
    </source>
</reference>
<gene>
    <name evidence="5" type="primary">LOC113719082</name>
</gene>
<feature type="repeat" description="ARM" evidence="3">
    <location>
        <begin position="179"/>
        <end position="223"/>
    </location>
</feature>
<dbReference type="PANTHER" id="PTHR47451:SF1">
    <property type="entry name" value="ARM REPEAT SUPERFAMILY PROTEIN"/>
    <property type="match status" value="1"/>
</dbReference>
<dbReference type="PANTHER" id="PTHR47451">
    <property type="entry name" value="ARM REPEAT SUPERFAMILY PROTEIN"/>
    <property type="match status" value="1"/>
</dbReference>
<dbReference type="GeneID" id="113719082"/>
<dbReference type="RefSeq" id="XP_027099904.2">
    <property type="nucleotide sequence ID" value="XM_027244103.2"/>
</dbReference>
<dbReference type="Proteomes" id="UP001652660">
    <property type="component" value="Chromosome 11e"/>
</dbReference>
<proteinExistence type="predicted"/>